<dbReference type="AlphaFoldDB" id="A0A1J5Q4U3"/>
<evidence type="ECO:0000313" key="2">
    <source>
        <dbReference type="EMBL" id="OIQ78694.1"/>
    </source>
</evidence>
<accession>A0A1J5Q4U3</accession>
<reference evidence="2" key="1">
    <citation type="submission" date="2016-10" db="EMBL/GenBank/DDBJ databases">
        <title>Sequence of Gallionella enrichment culture.</title>
        <authorList>
            <person name="Poehlein A."/>
            <person name="Muehling M."/>
            <person name="Daniel R."/>
        </authorList>
    </citation>
    <scope>NUCLEOTIDE SEQUENCE</scope>
</reference>
<protein>
    <submittedName>
        <fullName evidence="2">Uncharacterized protein</fullName>
    </submittedName>
</protein>
<gene>
    <name evidence="2" type="ORF">GALL_395930</name>
</gene>
<evidence type="ECO:0000256" key="1">
    <source>
        <dbReference type="SAM" id="MobiDB-lite"/>
    </source>
</evidence>
<name>A0A1J5Q4U3_9ZZZZ</name>
<comment type="caution">
    <text evidence="2">The sequence shown here is derived from an EMBL/GenBank/DDBJ whole genome shotgun (WGS) entry which is preliminary data.</text>
</comment>
<proteinExistence type="predicted"/>
<feature type="region of interest" description="Disordered" evidence="1">
    <location>
        <begin position="1"/>
        <end position="21"/>
    </location>
</feature>
<organism evidence="2">
    <name type="scientific">mine drainage metagenome</name>
    <dbReference type="NCBI Taxonomy" id="410659"/>
    <lineage>
        <taxon>unclassified sequences</taxon>
        <taxon>metagenomes</taxon>
        <taxon>ecological metagenomes</taxon>
    </lineage>
</organism>
<dbReference type="EMBL" id="MLJW01001353">
    <property type="protein sequence ID" value="OIQ78694.1"/>
    <property type="molecule type" value="Genomic_DNA"/>
</dbReference>
<feature type="region of interest" description="Disordered" evidence="1">
    <location>
        <begin position="34"/>
        <end position="58"/>
    </location>
</feature>
<sequence>MDKKVQPKEKSKKKEELTDAERLTRFQDMARAVGASEREDDFDKAFLSITKNHPKKSS</sequence>